<evidence type="ECO:0000313" key="2">
    <source>
        <dbReference type="EMBL" id="SPD73008.1"/>
    </source>
</evidence>
<gene>
    <name evidence="2" type="ORF">PITCH_A1640018</name>
</gene>
<reference evidence="2" key="1">
    <citation type="submission" date="2018-01" db="EMBL/GenBank/DDBJ databases">
        <authorList>
            <person name="Regsiter A."/>
            <person name="William W."/>
        </authorList>
    </citation>
    <scope>NUCLEOTIDE SEQUENCE</scope>
    <source>
        <strain evidence="2">TRIP AH-1</strain>
    </source>
</reference>
<dbReference type="AlphaFoldDB" id="A0A445MU71"/>
<proteinExistence type="predicted"/>
<feature type="domain" description="CRISPR-associated protein Cas6 C-terminal" evidence="1">
    <location>
        <begin position="186"/>
        <end position="306"/>
    </location>
</feature>
<sequence length="312" mass="35294">MLYGKYTFKCNFESDAFLPPYKGSTFRGVFGHALKRVVCALKRQECEECLLKGRCIYTLVFETKHALNSPKGFRLSAPPHPFVIVPPLTEETRFKSGSSFDFDLLLFGEVNHSIAYFIYAFDQIGKTGIGKRVNGKGGRFRLRQAEKGADIIYSDADRLIKANDPEEISLSPANQDDDSVSRVKISLVTPLRLKSDNRLKADLPFHILVRAMLRRISSLFAFYDGGEPALDYRGMVERAKQVRIVDENLSWCDWRRYSHRQDQAMLMGGMAGSVTYEGQLGEYLPLMEISEKLHLGKQTAFGLGKVQVEKIS</sequence>
<dbReference type="EMBL" id="OJIN01000073">
    <property type="protein sequence ID" value="SPD73008.1"/>
    <property type="molecule type" value="Genomic_DNA"/>
</dbReference>
<name>A0A445MU71_9BACT</name>
<organism evidence="2">
    <name type="scientific">uncultured Desulfobacterium sp</name>
    <dbReference type="NCBI Taxonomy" id="201089"/>
    <lineage>
        <taxon>Bacteria</taxon>
        <taxon>Pseudomonadati</taxon>
        <taxon>Thermodesulfobacteriota</taxon>
        <taxon>Desulfobacteria</taxon>
        <taxon>Desulfobacterales</taxon>
        <taxon>Desulfobacteriaceae</taxon>
        <taxon>Desulfobacterium</taxon>
        <taxon>environmental samples</taxon>
    </lineage>
</organism>
<dbReference type="Gene3D" id="3.30.70.1900">
    <property type="match status" value="1"/>
</dbReference>
<dbReference type="InterPro" id="IPR019267">
    <property type="entry name" value="CRISPR-assoc_Cas6_C"/>
</dbReference>
<dbReference type="Pfam" id="PF10040">
    <property type="entry name" value="CRISPR_Cas6"/>
    <property type="match status" value="1"/>
</dbReference>
<evidence type="ECO:0000259" key="1">
    <source>
        <dbReference type="Pfam" id="PF10040"/>
    </source>
</evidence>
<protein>
    <recommendedName>
        <fullName evidence="1">CRISPR-associated protein Cas6 C-terminal domain-containing protein</fullName>
    </recommendedName>
</protein>
<accession>A0A445MU71</accession>